<dbReference type="eggNOG" id="COG4148">
    <property type="taxonomic scope" value="Bacteria"/>
</dbReference>
<dbReference type="AlphaFoldDB" id="E6W1N1"/>
<accession>E6W1N1</accession>
<proteinExistence type="predicted"/>
<dbReference type="STRING" id="653733.Selin_1853"/>
<dbReference type="KEGG" id="din:Selin_1853"/>
<keyword evidence="1 2" id="KW-0500">Molybdenum</keyword>
<reference evidence="4 5" key="1">
    <citation type="submission" date="2010-12" db="EMBL/GenBank/DDBJ databases">
        <title>Complete sequence of Desulfurispirillum indicum S5.</title>
        <authorList>
            <consortium name="US DOE Joint Genome Institute"/>
            <person name="Lucas S."/>
            <person name="Copeland A."/>
            <person name="Lapidus A."/>
            <person name="Cheng J.-F."/>
            <person name="Goodwin L."/>
            <person name="Pitluck S."/>
            <person name="Chertkov O."/>
            <person name="Held B."/>
            <person name="Detter J.C."/>
            <person name="Han C."/>
            <person name="Tapia R."/>
            <person name="Land M."/>
            <person name="Hauser L."/>
            <person name="Kyrpides N."/>
            <person name="Ivanova N."/>
            <person name="Mikhailova N."/>
            <person name="Haggblom M."/>
            <person name="Rauschenbach I."/>
            <person name="Bini E."/>
            <person name="Woyke T."/>
        </authorList>
    </citation>
    <scope>NUCLEOTIDE SEQUENCE [LARGE SCALE GENOMIC DNA]</scope>
    <source>
        <strain evidence="5">ATCC BAA-1389 / DSM 22839 / S5</strain>
    </source>
</reference>
<evidence type="ECO:0000256" key="2">
    <source>
        <dbReference type="PROSITE-ProRule" id="PRU01213"/>
    </source>
</evidence>
<dbReference type="InParanoid" id="E6W1N1"/>
<evidence type="ECO:0000256" key="1">
    <source>
        <dbReference type="ARBA" id="ARBA00022505"/>
    </source>
</evidence>
<evidence type="ECO:0000313" key="4">
    <source>
        <dbReference type="EMBL" id="ADU66580.1"/>
    </source>
</evidence>
<name>E6W1N1_DESIS</name>
<dbReference type="HOGENOM" id="CLU_129782_1_1_0"/>
<dbReference type="GO" id="GO:0015689">
    <property type="term" value="P:molybdate ion transport"/>
    <property type="evidence" value="ECO:0007669"/>
    <property type="project" value="InterPro"/>
</dbReference>
<keyword evidence="5" id="KW-1185">Reference proteome</keyword>
<dbReference type="EMBL" id="CP002432">
    <property type="protein sequence ID" value="ADU66580.1"/>
    <property type="molecule type" value="Genomic_DNA"/>
</dbReference>
<dbReference type="Gene3D" id="2.40.50.100">
    <property type="match status" value="2"/>
</dbReference>
<sequence>MNTLTGIINAIDSDGSLSLVDIAVAGTHTMSALVVETPEQCPWLRQGNNVRVLFKETEVSIAKELRGQISLRNRLSATVTAVRSEGMLAEISLDFAGQQIVSIITSRSARRMELKVGDGVEWLVKANEISLSG</sequence>
<dbReference type="InterPro" id="IPR004606">
    <property type="entry name" value="Mop_domain"/>
</dbReference>
<dbReference type="Pfam" id="PF03459">
    <property type="entry name" value="TOBE"/>
    <property type="match status" value="1"/>
</dbReference>
<dbReference type="RefSeq" id="WP_013506460.1">
    <property type="nucleotide sequence ID" value="NC_014836.1"/>
</dbReference>
<dbReference type="InterPro" id="IPR008995">
    <property type="entry name" value="Mo/tungstate-bd_C_term_dom"/>
</dbReference>
<dbReference type="OrthoDB" id="8719578at2"/>
<dbReference type="InterPro" id="IPR005116">
    <property type="entry name" value="Transp-assoc_OB_typ1"/>
</dbReference>
<protein>
    <submittedName>
        <fullName evidence="4">TOBE domain-containing protein</fullName>
    </submittedName>
</protein>
<organism evidence="4 5">
    <name type="scientific">Desulfurispirillum indicum (strain ATCC BAA-1389 / DSM 22839 / S5)</name>
    <dbReference type="NCBI Taxonomy" id="653733"/>
    <lineage>
        <taxon>Bacteria</taxon>
        <taxon>Pseudomonadati</taxon>
        <taxon>Chrysiogenota</taxon>
        <taxon>Chrysiogenia</taxon>
        <taxon>Chrysiogenales</taxon>
        <taxon>Chrysiogenaceae</taxon>
        <taxon>Desulfurispirillum</taxon>
    </lineage>
</organism>
<evidence type="ECO:0000259" key="3">
    <source>
        <dbReference type="PROSITE" id="PS51866"/>
    </source>
</evidence>
<feature type="domain" description="Mop" evidence="3">
    <location>
        <begin position="68"/>
        <end position="133"/>
    </location>
</feature>
<dbReference type="Proteomes" id="UP000002572">
    <property type="component" value="Chromosome"/>
</dbReference>
<evidence type="ECO:0000313" key="5">
    <source>
        <dbReference type="Proteomes" id="UP000002572"/>
    </source>
</evidence>
<dbReference type="PROSITE" id="PS51866">
    <property type="entry name" value="MOP"/>
    <property type="match status" value="1"/>
</dbReference>
<dbReference type="SUPFAM" id="SSF50331">
    <property type="entry name" value="MOP-like"/>
    <property type="match status" value="1"/>
</dbReference>
<gene>
    <name evidence="4" type="ordered locus">Selin_1853</name>
</gene>